<keyword evidence="1" id="KW-1133">Transmembrane helix</keyword>
<keyword evidence="1" id="KW-0472">Membrane</keyword>
<comment type="caution">
    <text evidence="2">The sequence shown here is derived from an EMBL/GenBank/DDBJ whole genome shotgun (WGS) entry which is preliminary data.</text>
</comment>
<dbReference type="EMBL" id="JAAWWB010000015">
    <property type="protein sequence ID" value="KAG6766276.1"/>
    <property type="molecule type" value="Genomic_DNA"/>
</dbReference>
<dbReference type="AlphaFoldDB" id="A0A8X7ZBP3"/>
<evidence type="ECO:0000313" key="2">
    <source>
        <dbReference type="EMBL" id="KAG6766276.1"/>
    </source>
</evidence>
<reference evidence="2" key="1">
    <citation type="journal article" date="2020" name="bioRxiv">
        <title>Hybrid origin of Populus tomentosa Carr. identified through genome sequencing and phylogenomic analysis.</title>
        <authorList>
            <person name="An X."/>
            <person name="Gao K."/>
            <person name="Chen Z."/>
            <person name="Li J."/>
            <person name="Yang X."/>
            <person name="Yang X."/>
            <person name="Zhou J."/>
            <person name="Guo T."/>
            <person name="Zhao T."/>
            <person name="Huang S."/>
            <person name="Miao D."/>
            <person name="Khan W.U."/>
            <person name="Rao P."/>
            <person name="Ye M."/>
            <person name="Lei B."/>
            <person name="Liao W."/>
            <person name="Wang J."/>
            <person name="Ji L."/>
            <person name="Li Y."/>
            <person name="Guo B."/>
            <person name="Mustafa N.S."/>
            <person name="Li S."/>
            <person name="Yun Q."/>
            <person name="Keller S.R."/>
            <person name="Mao J."/>
            <person name="Zhang R."/>
            <person name="Strauss S.H."/>
        </authorList>
    </citation>
    <scope>NUCLEOTIDE SEQUENCE</scope>
    <source>
        <strain evidence="2">GM15</strain>
        <tissue evidence="2">Leaf</tissue>
    </source>
</reference>
<proteinExistence type="predicted"/>
<gene>
    <name evidence="2" type="ORF">POTOM_030349</name>
</gene>
<evidence type="ECO:0000313" key="3">
    <source>
        <dbReference type="Proteomes" id="UP000886885"/>
    </source>
</evidence>
<feature type="transmembrane region" description="Helical" evidence="1">
    <location>
        <begin position="37"/>
        <end position="57"/>
    </location>
</feature>
<sequence>MAKLVAHQCFLIFVITDELMLWKVILDAKKFQQTFQLTVMLYLFLGSFLPPCNMYWFTFMTTLAQET</sequence>
<keyword evidence="1" id="KW-0812">Transmembrane</keyword>
<evidence type="ECO:0000256" key="1">
    <source>
        <dbReference type="SAM" id="Phobius"/>
    </source>
</evidence>
<protein>
    <submittedName>
        <fullName evidence="2">Uncharacterized protein</fullName>
    </submittedName>
</protein>
<keyword evidence="3" id="KW-1185">Reference proteome</keyword>
<feature type="transmembrane region" description="Helical" evidence="1">
    <location>
        <begin position="6"/>
        <end position="25"/>
    </location>
</feature>
<dbReference type="Proteomes" id="UP000886885">
    <property type="component" value="Chromosome 8A"/>
</dbReference>
<name>A0A8X7ZBP3_POPTO</name>
<accession>A0A8X7ZBP3</accession>
<organism evidence="2 3">
    <name type="scientific">Populus tomentosa</name>
    <name type="common">Chinese white poplar</name>
    <dbReference type="NCBI Taxonomy" id="118781"/>
    <lineage>
        <taxon>Eukaryota</taxon>
        <taxon>Viridiplantae</taxon>
        <taxon>Streptophyta</taxon>
        <taxon>Embryophyta</taxon>
        <taxon>Tracheophyta</taxon>
        <taxon>Spermatophyta</taxon>
        <taxon>Magnoliopsida</taxon>
        <taxon>eudicotyledons</taxon>
        <taxon>Gunneridae</taxon>
        <taxon>Pentapetalae</taxon>
        <taxon>rosids</taxon>
        <taxon>fabids</taxon>
        <taxon>Malpighiales</taxon>
        <taxon>Salicaceae</taxon>
        <taxon>Saliceae</taxon>
        <taxon>Populus</taxon>
    </lineage>
</organism>